<dbReference type="AlphaFoldDB" id="A0A0U1TYB2"/>
<name>A0A0U1TYB2_ISOMC</name>
<reference evidence="1" key="1">
    <citation type="submission" date="2007-10" db="EMBL/GenBank/DDBJ databases">
        <title>Classification and functional annotation of ESTs from venom glands of Isometrus maculatus.</title>
        <authorList>
            <person name="Li W."/>
            <person name="Ma Y."/>
            <person name="Zhao R."/>
            <person name="Cao Z."/>
        </authorList>
    </citation>
    <scope>NUCLEOTIDE SEQUENCE</scope>
    <source>
        <tissue evidence="1">Venom gland</tissue>
    </source>
</reference>
<proteinExistence type="evidence at transcript level"/>
<feature type="non-terminal residue" evidence="1">
    <location>
        <position position="1"/>
    </location>
</feature>
<accession>A0A0U1TYB2</accession>
<feature type="non-terminal residue" evidence="1">
    <location>
        <position position="256"/>
    </location>
</feature>
<organism evidence="1">
    <name type="scientific">Isometrus maculatus</name>
    <name type="common">Lesser brown scorpion</name>
    <name type="synonym">Scorpio maculatus</name>
    <dbReference type="NCBI Taxonomy" id="497827"/>
    <lineage>
        <taxon>Eukaryota</taxon>
        <taxon>Metazoa</taxon>
        <taxon>Ecdysozoa</taxon>
        <taxon>Arthropoda</taxon>
        <taxon>Chelicerata</taxon>
        <taxon>Arachnida</taxon>
        <taxon>Scorpiones</taxon>
        <taxon>Buthida</taxon>
        <taxon>Buthoidea</taxon>
        <taxon>Buthidae</taxon>
        <taxon>Isometrus</taxon>
    </lineage>
</organism>
<sequence length="256" mass="29076">HVISLVFFASVLAIPSGRVEVVHPSMETTRSGIKIVKFRALDQDMELRLEPAGEILSDEFVSSYSGRKYLDIKTLKQRLYRDKQSGAALYIDEDGPLSISGIVNPELRIQPIEAERMSKDGTLAHRIVEVLEDDNFGTSDAVVPPGIADDLEQSKELDDNECIEIKCLIISESSFTESFESEIKLLEYLGIKMVEAQNQLDSLNLGVKIRLSNFRGYTNDTELSFIEENIYPQNNNYLDYRKVLRGMRDYFSEISY</sequence>
<protein>
    <submittedName>
        <fullName evidence="1">Uncharacterized protein</fullName>
    </submittedName>
</protein>
<dbReference type="EMBL" id="EU252190">
    <property type="protein sequence ID" value="ACD11786.1"/>
    <property type="molecule type" value="mRNA"/>
</dbReference>
<evidence type="ECO:0000313" key="1">
    <source>
        <dbReference type="EMBL" id="ACD11786.1"/>
    </source>
</evidence>